<evidence type="ECO:0000313" key="2">
    <source>
        <dbReference type="EMBL" id="KAF0304595.1"/>
    </source>
</evidence>
<dbReference type="AlphaFoldDB" id="A0A6A4WJS6"/>
<dbReference type="PANTHER" id="PTHR47331:SF5">
    <property type="entry name" value="RIBONUCLEASE H"/>
    <property type="match status" value="1"/>
</dbReference>
<gene>
    <name evidence="2" type="ORF">FJT64_023594</name>
    <name evidence="1" type="ORF">FJT64_025725</name>
</gene>
<protein>
    <submittedName>
        <fullName evidence="1">Uncharacterized protein</fullName>
    </submittedName>
</protein>
<evidence type="ECO:0000313" key="3">
    <source>
        <dbReference type="Proteomes" id="UP000440578"/>
    </source>
</evidence>
<accession>A0A6A4WJS6</accession>
<keyword evidence="3" id="KW-1185">Reference proteome</keyword>
<organism evidence="1 3">
    <name type="scientific">Amphibalanus amphitrite</name>
    <name type="common">Striped barnacle</name>
    <name type="synonym">Balanus amphitrite</name>
    <dbReference type="NCBI Taxonomy" id="1232801"/>
    <lineage>
        <taxon>Eukaryota</taxon>
        <taxon>Metazoa</taxon>
        <taxon>Ecdysozoa</taxon>
        <taxon>Arthropoda</taxon>
        <taxon>Crustacea</taxon>
        <taxon>Multicrustacea</taxon>
        <taxon>Cirripedia</taxon>
        <taxon>Thoracica</taxon>
        <taxon>Thoracicalcarea</taxon>
        <taxon>Balanomorpha</taxon>
        <taxon>Balanoidea</taxon>
        <taxon>Balanidae</taxon>
        <taxon>Amphibalaninae</taxon>
        <taxon>Amphibalanus</taxon>
    </lineage>
</organism>
<dbReference type="EMBL" id="VIIS01000828">
    <property type="protein sequence ID" value="KAF0304595.1"/>
    <property type="molecule type" value="Genomic_DNA"/>
</dbReference>
<dbReference type="Proteomes" id="UP000440578">
    <property type="component" value="Unassembled WGS sequence"/>
</dbReference>
<dbReference type="OrthoDB" id="6346377at2759"/>
<sequence>MFLLRQQVEKWWTTEAFGTHCDVNESSAEDQRSIKILNNTVKRGENRYESGFLWKNEDVKMPENQATAMGRLKKLEKSLMRDPKKAEAYGAAIRAYVDAGHARKLPREEAERHMCLED</sequence>
<proteinExistence type="predicted"/>
<dbReference type="EMBL" id="VIIS01001085">
    <property type="protein sequence ID" value="KAF0302181.1"/>
    <property type="molecule type" value="Genomic_DNA"/>
</dbReference>
<evidence type="ECO:0000313" key="1">
    <source>
        <dbReference type="EMBL" id="KAF0302181.1"/>
    </source>
</evidence>
<comment type="caution">
    <text evidence="1">The sequence shown here is derived from an EMBL/GenBank/DDBJ whole genome shotgun (WGS) entry which is preliminary data.</text>
</comment>
<dbReference type="PANTHER" id="PTHR47331">
    <property type="entry name" value="PHD-TYPE DOMAIN-CONTAINING PROTEIN"/>
    <property type="match status" value="1"/>
</dbReference>
<name>A0A6A4WJS6_AMPAM</name>
<reference evidence="1 3" key="1">
    <citation type="submission" date="2019-07" db="EMBL/GenBank/DDBJ databases">
        <title>Draft genome assembly of a fouling barnacle, Amphibalanus amphitrite (Darwin, 1854): The first reference genome for Thecostraca.</title>
        <authorList>
            <person name="Kim W."/>
        </authorList>
    </citation>
    <scope>NUCLEOTIDE SEQUENCE [LARGE SCALE GENOMIC DNA]</scope>
    <source>
        <strain evidence="1">SNU_AA5</strain>
        <tissue evidence="1">Soma without cirri and trophi</tissue>
    </source>
</reference>